<keyword evidence="3" id="KW-1185">Reference proteome</keyword>
<organism evidence="2 3">
    <name type="scientific">Mesosutterella multiformis</name>
    <dbReference type="NCBI Taxonomy" id="2259133"/>
    <lineage>
        <taxon>Bacteria</taxon>
        <taxon>Pseudomonadati</taxon>
        <taxon>Pseudomonadota</taxon>
        <taxon>Betaproteobacteria</taxon>
        <taxon>Burkholderiales</taxon>
        <taxon>Sutterellaceae</taxon>
        <taxon>Mesosutterella</taxon>
    </lineage>
</organism>
<gene>
    <name evidence="2" type="ORF">MESMUL_21850</name>
</gene>
<protein>
    <recommendedName>
        <fullName evidence="1">CpXC domain-containing protein</fullName>
    </recommendedName>
</protein>
<dbReference type="RefSeq" id="WP_116271028.1">
    <property type="nucleotide sequence ID" value="NZ_BGZJ01000002.1"/>
</dbReference>
<dbReference type="OrthoDB" id="8915806at2"/>
<dbReference type="AlphaFoldDB" id="A0A388SHD5"/>
<name>A0A388SHD5_9BURK</name>
<proteinExistence type="predicted"/>
<feature type="domain" description="CpXC" evidence="1">
    <location>
        <begin position="10"/>
        <end position="146"/>
    </location>
</feature>
<dbReference type="Proteomes" id="UP000266091">
    <property type="component" value="Unassembled WGS sequence"/>
</dbReference>
<comment type="caution">
    <text evidence="2">The sequence shown here is derived from an EMBL/GenBank/DDBJ whole genome shotgun (WGS) entry which is preliminary data.</text>
</comment>
<dbReference type="Pfam" id="PF14353">
    <property type="entry name" value="CpXC"/>
    <property type="match status" value="1"/>
</dbReference>
<accession>A0A388SHD5</accession>
<sequence>MPLTKDITFKCPECGEEIPLTLWQSVNTAENPKEAEALAYGDLFYIQCPKCGYQTMANYSLLYHDVEHGMMIQYIATPDREERAKEMAEYRKARKDSIEAAKAQDPALAKQLYGAVFRFVTSLNDLREKALILRAGLDDRYVELVKAYIMPQAANMKPDLGIESVRFFLDKDGKQYLYFFDKDGKEAGSCDFDMESYNAFKNGLSLVEADTDIIDTGWAREVISEIESQDTFQG</sequence>
<evidence type="ECO:0000313" key="3">
    <source>
        <dbReference type="Proteomes" id="UP000266091"/>
    </source>
</evidence>
<dbReference type="EMBL" id="BGZJ01000002">
    <property type="protein sequence ID" value="GBO94831.1"/>
    <property type="molecule type" value="Genomic_DNA"/>
</dbReference>
<reference evidence="2 3" key="1">
    <citation type="journal article" date="2018" name="Int. J. Syst. Evol. Microbiol.">
        <title>Mesosutterella multiformis gen. nov., sp. nov., a member of the family Sutterellaceae and Sutterella megalosphaeroides sp. nov., isolated from human faeces.</title>
        <authorList>
            <person name="Sakamoto M."/>
            <person name="Ikeyama N."/>
            <person name="Kunihiro T."/>
            <person name="Iino T."/>
            <person name="Yuki M."/>
            <person name="Ohkuma M."/>
        </authorList>
    </citation>
    <scope>NUCLEOTIDE SEQUENCE [LARGE SCALE GENOMIC DNA]</scope>
    <source>
        <strain evidence="2 3">4NBBH2</strain>
    </source>
</reference>
<dbReference type="InterPro" id="IPR025682">
    <property type="entry name" value="CpXC_dom"/>
</dbReference>
<evidence type="ECO:0000313" key="2">
    <source>
        <dbReference type="EMBL" id="GBO94831.1"/>
    </source>
</evidence>
<evidence type="ECO:0000259" key="1">
    <source>
        <dbReference type="Pfam" id="PF14353"/>
    </source>
</evidence>